<evidence type="ECO:0000256" key="4">
    <source>
        <dbReference type="ARBA" id="ARBA00022692"/>
    </source>
</evidence>
<accession>R0IY38</accession>
<dbReference type="EMBL" id="KB908515">
    <property type="protein sequence ID" value="EOA89481.1"/>
    <property type="molecule type" value="Genomic_DNA"/>
</dbReference>
<evidence type="ECO:0000256" key="8">
    <source>
        <dbReference type="ARBA" id="ARBA00023170"/>
    </source>
</evidence>
<sequence>MEVLAGGTAYPLGHGADAPTYFQAILFPALAFPAWILCLPSMIWHFRQANVAAGSNILWIILHNFFNSINALIWPRDNLLDWWNGSVWCDVHVRIQVASYVGIAASAAMITRKLARVMDTRNITVSSSRKSRIREKIWEVVWCWGAPFVLAIVYYVVQPARYIIYGIVGCLPAYDTSWPSLVLSIMWFPIAMGFASYWSVLLVYRLYRYRQEFHRLVAAQNTTSSRFIRLFILSMTISVIYLTYSIYITVVVALVAKDPYSWSTVHDPVQFNTIIHVPVDGQVAYDKWIQVATGYITFVLFGTGVDAHNFYRKLLLSMGLGKLWPSLYRPSEAGNRTPSSFIAARSWTSSVSSKAKQFLWSSSATHSTKSLGNTSVALDDSGSALHSVTTEDALVAQKQAESEQAQHGPPARNSLFKRWFARPHTAIALLPLFRYRNIAEPHTANASTTNTTTTASTAAAADTVASTSAPGVHAHAWATQAGRASDADGVYVLHEVHQDRHARRDTEKDDNTESIYAWTHVKA</sequence>
<evidence type="ECO:0000313" key="12">
    <source>
        <dbReference type="Proteomes" id="UP000016935"/>
    </source>
</evidence>
<dbReference type="HOGENOM" id="CLU_027592_3_1_1"/>
<feature type="transmembrane region" description="Helical" evidence="10">
    <location>
        <begin position="185"/>
        <end position="207"/>
    </location>
</feature>
<dbReference type="GeneID" id="19400365"/>
<comment type="similarity">
    <text evidence="2">Belongs to the G-protein coupled receptor 4 family.</text>
</comment>
<evidence type="ECO:0000256" key="7">
    <source>
        <dbReference type="ARBA" id="ARBA00023136"/>
    </source>
</evidence>
<feature type="transmembrane region" description="Helical" evidence="10">
    <location>
        <begin position="137"/>
        <end position="157"/>
    </location>
</feature>
<dbReference type="CDD" id="cd14966">
    <property type="entry name" value="7tmD_STE3"/>
    <property type="match status" value="1"/>
</dbReference>
<name>R0IY38_EXST2</name>
<evidence type="ECO:0000256" key="2">
    <source>
        <dbReference type="ARBA" id="ARBA00011085"/>
    </source>
</evidence>
<feature type="transmembrane region" description="Helical" evidence="10">
    <location>
        <begin position="93"/>
        <end position="111"/>
    </location>
</feature>
<reference evidence="11 12" key="2">
    <citation type="journal article" date="2013" name="PLoS Genet.">
        <title>Comparative genome structure, secondary metabolite, and effector coding capacity across Cochliobolus pathogens.</title>
        <authorList>
            <person name="Condon B.J."/>
            <person name="Leng Y."/>
            <person name="Wu D."/>
            <person name="Bushley K.E."/>
            <person name="Ohm R.A."/>
            <person name="Otillar R."/>
            <person name="Martin J."/>
            <person name="Schackwitz W."/>
            <person name="Grimwood J."/>
            <person name="MohdZainudin N."/>
            <person name="Xue C."/>
            <person name="Wang R."/>
            <person name="Manning V.A."/>
            <person name="Dhillon B."/>
            <person name="Tu Z.J."/>
            <person name="Steffenson B.J."/>
            <person name="Salamov A."/>
            <person name="Sun H."/>
            <person name="Lowry S."/>
            <person name="LaButti K."/>
            <person name="Han J."/>
            <person name="Copeland A."/>
            <person name="Lindquist E."/>
            <person name="Barry K."/>
            <person name="Schmutz J."/>
            <person name="Baker S.E."/>
            <person name="Ciuffetti L.M."/>
            <person name="Grigoriev I.V."/>
            <person name="Zhong S."/>
            <person name="Turgeon B.G."/>
        </authorList>
    </citation>
    <scope>NUCLEOTIDE SEQUENCE [LARGE SCALE GENOMIC DNA]</scope>
    <source>
        <strain evidence="12">28A</strain>
    </source>
</reference>
<comment type="subcellular location">
    <subcellularLocation>
        <location evidence="1">Membrane</location>
        <topology evidence="1">Multi-pass membrane protein</topology>
    </subcellularLocation>
</comment>
<evidence type="ECO:0000256" key="9">
    <source>
        <dbReference type="ARBA" id="ARBA00023224"/>
    </source>
</evidence>
<keyword evidence="4 10" id="KW-0812">Transmembrane</keyword>
<feature type="transmembrane region" description="Helical" evidence="10">
    <location>
        <begin position="288"/>
        <end position="311"/>
    </location>
</feature>
<dbReference type="PRINTS" id="PR00899">
    <property type="entry name" value="GPCRSTE3"/>
</dbReference>
<evidence type="ECO:0000256" key="3">
    <source>
        <dbReference type="ARBA" id="ARBA00022507"/>
    </source>
</evidence>
<dbReference type="GO" id="GO:0005886">
    <property type="term" value="C:plasma membrane"/>
    <property type="evidence" value="ECO:0007669"/>
    <property type="project" value="TreeGrafter"/>
</dbReference>
<reference evidence="11 12" key="1">
    <citation type="journal article" date="2012" name="PLoS Pathog.">
        <title>Diverse lifestyles and strategies of plant pathogenesis encoded in the genomes of eighteen Dothideomycetes fungi.</title>
        <authorList>
            <person name="Ohm R.A."/>
            <person name="Feau N."/>
            <person name="Henrissat B."/>
            <person name="Schoch C.L."/>
            <person name="Horwitz B.A."/>
            <person name="Barry K.W."/>
            <person name="Condon B.J."/>
            <person name="Copeland A.C."/>
            <person name="Dhillon B."/>
            <person name="Glaser F."/>
            <person name="Hesse C.N."/>
            <person name="Kosti I."/>
            <person name="LaButti K."/>
            <person name="Lindquist E.A."/>
            <person name="Lucas S."/>
            <person name="Salamov A.A."/>
            <person name="Bradshaw R.E."/>
            <person name="Ciuffetti L."/>
            <person name="Hamelin R.C."/>
            <person name="Kema G.H.J."/>
            <person name="Lawrence C."/>
            <person name="Scott J.A."/>
            <person name="Spatafora J.W."/>
            <person name="Turgeon B.G."/>
            <person name="de Wit P.J.G.M."/>
            <person name="Zhong S."/>
            <person name="Goodwin S.B."/>
            <person name="Grigoriev I.V."/>
        </authorList>
    </citation>
    <scope>NUCLEOTIDE SEQUENCE [LARGE SCALE GENOMIC DNA]</scope>
    <source>
        <strain evidence="12">28A</strain>
    </source>
</reference>
<dbReference type="AlphaFoldDB" id="R0IY38"/>
<dbReference type="Proteomes" id="UP000016935">
    <property type="component" value="Unassembled WGS sequence"/>
</dbReference>
<evidence type="ECO:0000256" key="6">
    <source>
        <dbReference type="ARBA" id="ARBA00023040"/>
    </source>
</evidence>
<keyword evidence="7 10" id="KW-0472">Membrane</keyword>
<evidence type="ECO:0000256" key="1">
    <source>
        <dbReference type="ARBA" id="ARBA00004141"/>
    </source>
</evidence>
<keyword evidence="5 10" id="KW-1133">Transmembrane helix</keyword>
<feature type="transmembrane region" description="Helical" evidence="10">
    <location>
        <begin position="227"/>
        <end position="256"/>
    </location>
</feature>
<evidence type="ECO:0000256" key="5">
    <source>
        <dbReference type="ARBA" id="ARBA00022989"/>
    </source>
</evidence>
<gene>
    <name evidence="11" type="ORF">SETTUDRAFT_167938</name>
</gene>
<dbReference type="OrthoDB" id="2874149at2759"/>
<dbReference type="PANTHER" id="PTHR28097:SF1">
    <property type="entry name" value="PHEROMONE A FACTOR RECEPTOR"/>
    <property type="match status" value="1"/>
</dbReference>
<keyword evidence="12" id="KW-1185">Reference proteome</keyword>
<feature type="transmembrane region" description="Helical" evidence="10">
    <location>
        <begin position="51"/>
        <end position="73"/>
    </location>
</feature>
<organism evidence="11 12">
    <name type="scientific">Exserohilum turcicum (strain 28A)</name>
    <name type="common">Northern leaf blight fungus</name>
    <name type="synonym">Setosphaeria turcica</name>
    <dbReference type="NCBI Taxonomy" id="671987"/>
    <lineage>
        <taxon>Eukaryota</taxon>
        <taxon>Fungi</taxon>
        <taxon>Dikarya</taxon>
        <taxon>Ascomycota</taxon>
        <taxon>Pezizomycotina</taxon>
        <taxon>Dothideomycetes</taxon>
        <taxon>Pleosporomycetidae</taxon>
        <taxon>Pleosporales</taxon>
        <taxon>Pleosporineae</taxon>
        <taxon>Pleosporaceae</taxon>
        <taxon>Exserohilum</taxon>
    </lineage>
</organism>
<dbReference type="GO" id="GO:0004932">
    <property type="term" value="F:mating-type factor pheromone receptor activity"/>
    <property type="evidence" value="ECO:0007669"/>
    <property type="project" value="InterPro"/>
</dbReference>
<keyword evidence="3" id="KW-0589">Pheromone response</keyword>
<feature type="transmembrane region" description="Helical" evidence="10">
    <location>
        <begin position="20"/>
        <end position="39"/>
    </location>
</feature>
<keyword evidence="6" id="KW-0297">G-protein coupled receptor</keyword>
<keyword evidence="8" id="KW-0675">Receptor</keyword>
<dbReference type="eggNOG" id="ENOG502S44N">
    <property type="taxonomic scope" value="Eukaryota"/>
</dbReference>
<dbReference type="GO" id="GO:0000750">
    <property type="term" value="P:pheromone-dependent signal transduction involved in conjugation with cellular fusion"/>
    <property type="evidence" value="ECO:0007669"/>
    <property type="project" value="TreeGrafter"/>
</dbReference>
<dbReference type="Pfam" id="PF02076">
    <property type="entry name" value="STE3"/>
    <property type="match status" value="1"/>
</dbReference>
<dbReference type="InterPro" id="IPR001499">
    <property type="entry name" value="GPCR_STE3"/>
</dbReference>
<evidence type="ECO:0000256" key="10">
    <source>
        <dbReference type="SAM" id="Phobius"/>
    </source>
</evidence>
<protein>
    <submittedName>
        <fullName evidence="11">Uncharacterized protein</fullName>
    </submittedName>
</protein>
<evidence type="ECO:0000313" key="11">
    <source>
        <dbReference type="EMBL" id="EOA89481.1"/>
    </source>
</evidence>
<dbReference type="PANTHER" id="PTHR28097">
    <property type="entry name" value="PHEROMONE A FACTOR RECEPTOR"/>
    <property type="match status" value="1"/>
</dbReference>
<dbReference type="RefSeq" id="XP_008023247.1">
    <property type="nucleotide sequence ID" value="XM_008025056.1"/>
</dbReference>
<keyword evidence="9" id="KW-0807">Transducer</keyword>
<proteinExistence type="inferred from homology"/>